<dbReference type="RefSeq" id="WP_057692734.1">
    <property type="nucleotide sequence ID" value="NZ_BKDC01000004.1"/>
</dbReference>
<reference evidence="1 2" key="1">
    <citation type="submission" date="2015-10" db="EMBL/GenBank/DDBJ databases">
        <title>The utility of whole genome sequencing in characterizing Acinetobacter epidemiology and analyzing hospital outbreaks.</title>
        <authorList>
            <person name="Ozer E.A."/>
            <person name="Fitzpatrick M.A."/>
            <person name="Hauser A.R."/>
        </authorList>
    </citation>
    <scope>NUCLEOTIDE SEQUENCE [LARGE SCALE GENOMIC DNA]</scope>
    <source>
        <strain evidence="1 2">ABBL059</strain>
    </source>
</reference>
<gene>
    <name evidence="1" type="ORF">APD06_05245</name>
</gene>
<comment type="caution">
    <text evidence="1">The sequence shown here is derived from an EMBL/GenBank/DDBJ whole genome shotgun (WGS) entry which is preliminary data.</text>
</comment>
<dbReference type="Proteomes" id="UP000051322">
    <property type="component" value="Unassembled WGS sequence"/>
</dbReference>
<dbReference type="EMBL" id="LLFE01000093">
    <property type="protein sequence ID" value="KQD16635.1"/>
    <property type="molecule type" value="Genomic_DNA"/>
</dbReference>
<dbReference type="AlphaFoldDB" id="A0AB73FCE7"/>
<accession>A0AB73FCE7</accession>
<name>A0AB73FCE7_ACIBA</name>
<proteinExistence type="predicted"/>
<sequence>MVDNYKTTLFKNNIDAFDFISTMSNINIEIGSILCGIVVKIFDDDETPKSVSIMLAHPVDTRVAFAELDKEQESTLQKDDLVYCRVEGVDESYEDMTVFIVAVLAICKPELTPKGILEFKKVFTNT</sequence>
<evidence type="ECO:0000313" key="2">
    <source>
        <dbReference type="Proteomes" id="UP000051322"/>
    </source>
</evidence>
<organism evidence="1 2">
    <name type="scientific">Acinetobacter baumannii</name>
    <dbReference type="NCBI Taxonomy" id="470"/>
    <lineage>
        <taxon>Bacteria</taxon>
        <taxon>Pseudomonadati</taxon>
        <taxon>Pseudomonadota</taxon>
        <taxon>Gammaproteobacteria</taxon>
        <taxon>Moraxellales</taxon>
        <taxon>Moraxellaceae</taxon>
        <taxon>Acinetobacter</taxon>
        <taxon>Acinetobacter calcoaceticus/baumannii complex</taxon>
    </lineage>
</organism>
<evidence type="ECO:0008006" key="3">
    <source>
        <dbReference type="Google" id="ProtNLM"/>
    </source>
</evidence>
<protein>
    <recommendedName>
        <fullName evidence="3">S1 motif domain-containing protein</fullName>
    </recommendedName>
</protein>
<evidence type="ECO:0000313" key="1">
    <source>
        <dbReference type="EMBL" id="KQD16635.1"/>
    </source>
</evidence>